<dbReference type="GO" id="GO:0030976">
    <property type="term" value="F:thiamine pyrophosphate binding"/>
    <property type="evidence" value="ECO:0007669"/>
    <property type="project" value="InterPro"/>
</dbReference>
<dbReference type="SUPFAM" id="SSF52467">
    <property type="entry name" value="DHS-like NAD/FAD-binding domain"/>
    <property type="match status" value="1"/>
</dbReference>
<dbReference type="STRING" id="1276538.A0A1X7RRK1"/>
<dbReference type="InterPro" id="IPR012000">
    <property type="entry name" value="Thiamin_PyroP_enz_cen_dom"/>
</dbReference>
<feature type="domain" description="Peptidase S33 tripeptidyl aminopeptidase-like C-terminal" evidence="15">
    <location>
        <begin position="497"/>
        <end position="598"/>
    </location>
</feature>
<evidence type="ECO:0000256" key="9">
    <source>
        <dbReference type="ARBA" id="ARBA00023052"/>
    </source>
</evidence>
<sequence>MEKHSSISPHPAPPLHLRRRNHSTLILLLAACLALTLSRPYWSTLPSLLPSHNTPSSPATNNFSWSTAPSHRHLNYTPCYTSLGNFQCARLTLPMDYFNATTNATISLAIIRKPAAVDVTDPRYGGAVIVNPGGPGGSGVQFVLLGGKSITDVIDSPSPEDGKVYDVLSFDPRGVGLSTQGVECFEDEVQAQSWALRVDEQGLLGVSDASLGRLWAMSEASGGSCTLPGEGGEVDVKRFVTTASVARDMVELVEAHGEWREREAKRVLQTSTLSSGMQHGVPEALKYEPGKEKIQYWGFSYGTYLGLTFAAMFPDRIERLVVDGVVDPVDYTKALWYDNLYDTEKDMDSFYSNCARVGYPKCPLASKANNSTTYVQHRVQAILESLYHNPLPVLHPTPEVVTYSDLKTLIFLSLYTPIQSFPRLAHLLADIESRNGTAFAKLLALNHNVQCSPPTGTAAIRHFSGRAIACSDGDDLTGTTKTKFSKFLGKVEELSSTIGAKWAEIHLSCIHWSTRPLYRFTGPWQGKTRRPILLIGNTADPVTPGRNAVEQAKGFEGSVALMQESPGHCSSAGRSRCTEGYIREYFQTGGLPPRNTTCEVDELPFGSDGSDEAQGLALEDLAGRSNVPGINEAMHRAGGGFLSGGMGRASVPRSADFEPKKELYDPHFVYFTWRSFLRLSTTSTSTTLPACLDSHFALHCIFTCWPFVPVSLRTTSSPRRFVCIKESTVHEQLLQSFLRLRRNFLIMAEQTVPLGRYLWERIKQLGIKSVFGVPGDFNLTLLDHIYDVEGLEWVGNTNELNAAYAADGYARVKQGAGCVVTTHGVGELSALNAIAGAMTEQVKVIHVVGQTSLTMQKNKMMIHHSIGSSPDHQVFNKASMGFRVAAAELQSEVDATKKIDETLRQCFVKSGPVYVFVPIDLVDKQVPSKALETPIDLEPEFDPQVVEEATKAILDMVYASKHPSVFVDCLVQRHNAIKEATELVDKLGVLVYTSNMGKGIIDETHPNYLGVYNGQISGPGVESAFEASDTVLVLGNLPSDTNSGGFTRKIKTQAIYINEFDVSIQGGKTWTVPLKAVLAFLVKTVQTDKVPKITKPKLPEAPLEEDHDSKSITQSWIWNYLADTYFRKHDVIFGETGTAAFGIPDTTFPAGINWITQTYYGSIGYCTPAALGADVALSELASQTRPRGRTLLVTGDGSLMLTVQEVGNMVKLGLKPVILLINNSGYTIERVIHGAHQSYNDIVPFDYKHMLPFFNMSPEQAAANFHRCTTKVGLEEILKKDSVRNPQAVQVVEIVMDKLDVPWRLSMQIATRGEDAVQEMEGAGFRVRNKLEKQEAFWY</sequence>
<evidence type="ECO:0000313" key="17">
    <source>
        <dbReference type="Proteomes" id="UP000215127"/>
    </source>
</evidence>
<dbReference type="GO" id="GO:0000287">
    <property type="term" value="F:magnesium ion binding"/>
    <property type="evidence" value="ECO:0007669"/>
    <property type="project" value="InterPro"/>
</dbReference>
<dbReference type="InterPro" id="IPR012110">
    <property type="entry name" value="PDC/IPDC-like"/>
</dbReference>
<keyword evidence="6" id="KW-0479">Metal-binding</keyword>
<comment type="cofactor">
    <cofactor evidence="2">
        <name>thiamine diphosphate</name>
        <dbReference type="ChEBI" id="CHEBI:58937"/>
    </cofactor>
</comment>
<reference evidence="16 17" key="1">
    <citation type="submission" date="2016-06" db="EMBL/GenBank/DDBJ databases">
        <authorList>
            <person name="Kjaerup R.B."/>
            <person name="Dalgaard T.S."/>
            <person name="Juul-Madsen H.R."/>
        </authorList>
    </citation>
    <scope>NUCLEOTIDE SEQUENCE [LARGE SCALE GENOMIC DNA]</scope>
</reference>
<keyword evidence="10" id="KW-0456">Lyase</keyword>
<dbReference type="Gene3D" id="3.40.50.1820">
    <property type="entry name" value="alpha/beta hydrolase"/>
    <property type="match status" value="1"/>
</dbReference>
<dbReference type="FunFam" id="3.40.50.970:FF:000019">
    <property type="entry name" value="Pyruvate decarboxylase isozyme"/>
    <property type="match status" value="1"/>
</dbReference>
<dbReference type="Proteomes" id="UP000215127">
    <property type="component" value="Chromosome 4"/>
</dbReference>
<organism evidence="16 17">
    <name type="scientific">Zymoseptoria tritici (strain ST99CH_3D7)</name>
    <dbReference type="NCBI Taxonomy" id="1276538"/>
    <lineage>
        <taxon>Eukaryota</taxon>
        <taxon>Fungi</taxon>
        <taxon>Dikarya</taxon>
        <taxon>Ascomycota</taxon>
        <taxon>Pezizomycotina</taxon>
        <taxon>Dothideomycetes</taxon>
        <taxon>Dothideomycetidae</taxon>
        <taxon>Mycosphaerellales</taxon>
        <taxon>Mycosphaerellaceae</taxon>
        <taxon>Zymoseptoria</taxon>
    </lineage>
</organism>
<dbReference type="InterPro" id="IPR000073">
    <property type="entry name" value="AB_hydrolase_1"/>
</dbReference>
<dbReference type="Pfam" id="PF02776">
    <property type="entry name" value="TPP_enzyme_N"/>
    <property type="match status" value="1"/>
</dbReference>
<evidence type="ECO:0000256" key="1">
    <source>
        <dbReference type="ARBA" id="ARBA00001041"/>
    </source>
</evidence>
<comment type="similarity">
    <text evidence="3">Belongs to the TPP enzyme family.</text>
</comment>
<dbReference type="EC" id="4.1.1.1" evidence="4"/>
<protein>
    <recommendedName>
        <fullName evidence="5">Pyruvate decarboxylase</fullName>
        <ecNumber evidence="4">4.1.1.1</ecNumber>
    </recommendedName>
</protein>
<name>A0A1X7RRK1_ZYMT9</name>
<keyword evidence="9" id="KW-0786">Thiamine pyrophosphate</keyword>
<dbReference type="PROSITE" id="PS51257">
    <property type="entry name" value="PROKAR_LIPOPROTEIN"/>
    <property type="match status" value="1"/>
</dbReference>
<evidence type="ECO:0000313" key="16">
    <source>
        <dbReference type="EMBL" id="SMQ50072.1"/>
    </source>
</evidence>
<proteinExistence type="inferred from homology"/>
<gene>
    <name evidence="16" type="ORF">ZT3D7_G5224</name>
</gene>
<comment type="catalytic activity">
    <reaction evidence="1">
        <text>a 2-oxocarboxylate + H(+) = an aldehyde + CO2</text>
        <dbReference type="Rhea" id="RHEA:11628"/>
        <dbReference type="ChEBI" id="CHEBI:15378"/>
        <dbReference type="ChEBI" id="CHEBI:16526"/>
        <dbReference type="ChEBI" id="CHEBI:17478"/>
        <dbReference type="ChEBI" id="CHEBI:35179"/>
        <dbReference type="EC" id="4.1.1.1"/>
    </reaction>
</comment>
<feature type="domain" description="Thiamine pyrophosphate enzyme N-terminal TPP-binding" evidence="14">
    <location>
        <begin position="755"/>
        <end position="863"/>
    </location>
</feature>
<dbReference type="Pfam" id="PF02775">
    <property type="entry name" value="TPP_enzyme_C"/>
    <property type="match status" value="1"/>
</dbReference>
<dbReference type="InterPro" id="IPR011766">
    <property type="entry name" value="TPP_enzyme_TPP-bd"/>
</dbReference>
<dbReference type="Gene3D" id="3.40.50.970">
    <property type="match status" value="2"/>
</dbReference>
<evidence type="ECO:0000256" key="6">
    <source>
        <dbReference type="ARBA" id="ARBA00022723"/>
    </source>
</evidence>
<dbReference type="Gene3D" id="3.40.50.1220">
    <property type="entry name" value="TPP-binding domain"/>
    <property type="match status" value="1"/>
</dbReference>
<dbReference type="Pfam" id="PF08386">
    <property type="entry name" value="Abhydrolase_4"/>
    <property type="match status" value="1"/>
</dbReference>
<evidence type="ECO:0000256" key="10">
    <source>
        <dbReference type="ARBA" id="ARBA00023239"/>
    </source>
</evidence>
<dbReference type="GO" id="GO:0004737">
    <property type="term" value="F:pyruvate decarboxylase activity"/>
    <property type="evidence" value="ECO:0007669"/>
    <property type="project" value="UniProtKB-EC"/>
</dbReference>
<dbReference type="PANTHER" id="PTHR43452">
    <property type="entry name" value="PYRUVATE DECARBOXYLASE"/>
    <property type="match status" value="1"/>
</dbReference>
<evidence type="ECO:0000259" key="12">
    <source>
        <dbReference type="Pfam" id="PF00561"/>
    </source>
</evidence>
<dbReference type="CDD" id="cd02005">
    <property type="entry name" value="TPP_PDC_IPDC"/>
    <property type="match status" value="1"/>
</dbReference>
<dbReference type="SUPFAM" id="SSF52518">
    <property type="entry name" value="Thiamin diphosphate-binding fold (THDP-binding)"/>
    <property type="match status" value="2"/>
</dbReference>
<feature type="domain" description="Thiamine pyrophosphate enzyme TPP-binding" evidence="13">
    <location>
        <begin position="1153"/>
        <end position="1235"/>
    </location>
</feature>
<evidence type="ECO:0000256" key="2">
    <source>
        <dbReference type="ARBA" id="ARBA00001964"/>
    </source>
</evidence>
<dbReference type="InterPro" id="IPR013595">
    <property type="entry name" value="Pept_S33_TAP-like_C"/>
</dbReference>
<evidence type="ECO:0000256" key="7">
    <source>
        <dbReference type="ARBA" id="ARBA00022793"/>
    </source>
</evidence>
<dbReference type="InterPro" id="IPR047214">
    <property type="entry name" value="TPP_PDC_IPDC"/>
</dbReference>
<evidence type="ECO:0000259" key="14">
    <source>
        <dbReference type="Pfam" id="PF02776"/>
    </source>
</evidence>
<dbReference type="Pfam" id="PF00561">
    <property type="entry name" value="Abhydrolase_1"/>
    <property type="match status" value="1"/>
</dbReference>
<dbReference type="EMBL" id="LT853695">
    <property type="protein sequence ID" value="SMQ50072.1"/>
    <property type="molecule type" value="Genomic_DNA"/>
</dbReference>
<evidence type="ECO:0000259" key="11">
    <source>
        <dbReference type="Pfam" id="PF00205"/>
    </source>
</evidence>
<dbReference type="InterPro" id="IPR012001">
    <property type="entry name" value="Thiamin_PyroP_enz_TPP-bd_dom"/>
</dbReference>
<evidence type="ECO:0000256" key="5">
    <source>
        <dbReference type="ARBA" id="ARBA00014422"/>
    </source>
</evidence>
<evidence type="ECO:0000256" key="8">
    <source>
        <dbReference type="ARBA" id="ARBA00022842"/>
    </source>
</evidence>
<dbReference type="InterPro" id="IPR029061">
    <property type="entry name" value="THDP-binding"/>
</dbReference>
<evidence type="ECO:0000256" key="4">
    <source>
        <dbReference type="ARBA" id="ARBA00013202"/>
    </source>
</evidence>
<dbReference type="PANTHER" id="PTHR43452:SF30">
    <property type="entry name" value="PYRUVATE DECARBOXYLASE ISOZYME 1-RELATED"/>
    <property type="match status" value="1"/>
</dbReference>
<dbReference type="CDD" id="cd07038">
    <property type="entry name" value="TPP_PYR_PDC_IPDC_like"/>
    <property type="match status" value="1"/>
</dbReference>
<dbReference type="GO" id="GO:0005634">
    <property type="term" value="C:nucleus"/>
    <property type="evidence" value="ECO:0007669"/>
    <property type="project" value="TreeGrafter"/>
</dbReference>
<dbReference type="InterPro" id="IPR047213">
    <property type="entry name" value="TPP_PYR_PDC_IPDC-like"/>
</dbReference>
<keyword evidence="17" id="KW-1185">Reference proteome</keyword>
<evidence type="ECO:0000259" key="13">
    <source>
        <dbReference type="Pfam" id="PF02775"/>
    </source>
</evidence>
<evidence type="ECO:0000259" key="15">
    <source>
        <dbReference type="Pfam" id="PF08386"/>
    </source>
</evidence>
<keyword evidence="8" id="KW-0460">Magnesium</keyword>
<dbReference type="GO" id="GO:0000949">
    <property type="term" value="P:aromatic amino acid family catabolic process to alcohol via Ehrlich pathway"/>
    <property type="evidence" value="ECO:0007669"/>
    <property type="project" value="TreeGrafter"/>
</dbReference>
<feature type="domain" description="Thiamine pyrophosphate enzyme central" evidence="11">
    <location>
        <begin position="951"/>
        <end position="1058"/>
    </location>
</feature>
<dbReference type="InterPro" id="IPR029058">
    <property type="entry name" value="AB_hydrolase_fold"/>
</dbReference>
<accession>A0A1X7RRK1</accession>
<keyword evidence="7" id="KW-0210">Decarboxylase</keyword>
<evidence type="ECO:0000256" key="3">
    <source>
        <dbReference type="ARBA" id="ARBA00007812"/>
    </source>
</evidence>
<dbReference type="GO" id="GO:0005829">
    <property type="term" value="C:cytosol"/>
    <property type="evidence" value="ECO:0007669"/>
    <property type="project" value="TreeGrafter"/>
</dbReference>
<dbReference type="Pfam" id="PF00205">
    <property type="entry name" value="TPP_enzyme_M"/>
    <property type="match status" value="1"/>
</dbReference>
<dbReference type="InterPro" id="IPR029035">
    <property type="entry name" value="DHS-like_NAD/FAD-binding_dom"/>
</dbReference>
<dbReference type="FunFam" id="3.40.50.970:FF:000024">
    <property type="entry name" value="Pyruvate decarboxylase isozyme"/>
    <property type="match status" value="1"/>
</dbReference>
<feature type="domain" description="AB hydrolase-1" evidence="12">
    <location>
        <begin position="290"/>
        <end position="357"/>
    </location>
</feature>
<dbReference type="SUPFAM" id="SSF53474">
    <property type="entry name" value="alpha/beta-Hydrolases"/>
    <property type="match status" value="2"/>
</dbReference>